<protein>
    <submittedName>
        <fullName evidence="2">Uncharacterized protein</fullName>
    </submittedName>
</protein>
<evidence type="ECO:0000313" key="2">
    <source>
        <dbReference type="EMBL" id="PNX82506.1"/>
    </source>
</evidence>
<dbReference type="Proteomes" id="UP000236291">
    <property type="component" value="Unassembled WGS sequence"/>
</dbReference>
<gene>
    <name evidence="2" type="ORF">L195_g038535</name>
</gene>
<reference evidence="2 3" key="2">
    <citation type="journal article" date="2017" name="Front. Plant Sci.">
        <title>Gene Classification and Mining of Molecular Markers Useful in Red Clover (Trifolium pratense) Breeding.</title>
        <authorList>
            <person name="Istvanek J."/>
            <person name="Dluhosova J."/>
            <person name="Dluhos P."/>
            <person name="Patkova L."/>
            <person name="Nedelnik J."/>
            <person name="Repkova J."/>
        </authorList>
    </citation>
    <scope>NUCLEOTIDE SEQUENCE [LARGE SCALE GENOMIC DNA]</scope>
    <source>
        <strain evidence="3">cv. Tatra</strain>
        <tissue evidence="2">Young leaves</tissue>
    </source>
</reference>
<dbReference type="AlphaFoldDB" id="A0A2K3LVE5"/>
<accession>A0A2K3LVE5</accession>
<evidence type="ECO:0000256" key="1">
    <source>
        <dbReference type="SAM" id="Phobius"/>
    </source>
</evidence>
<evidence type="ECO:0000313" key="3">
    <source>
        <dbReference type="Proteomes" id="UP000236291"/>
    </source>
</evidence>
<keyword evidence="1" id="KW-0472">Membrane</keyword>
<proteinExistence type="predicted"/>
<feature type="transmembrane region" description="Helical" evidence="1">
    <location>
        <begin position="44"/>
        <end position="67"/>
    </location>
</feature>
<feature type="non-terminal residue" evidence="2">
    <location>
        <position position="1"/>
    </location>
</feature>
<organism evidence="2 3">
    <name type="scientific">Trifolium pratense</name>
    <name type="common">Red clover</name>
    <dbReference type="NCBI Taxonomy" id="57577"/>
    <lineage>
        <taxon>Eukaryota</taxon>
        <taxon>Viridiplantae</taxon>
        <taxon>Streptophyta</taxon>
        <taxon>Embryophyta</taxon>
        <taxon>Tracheophyta</taxon>
        <taxon>Spermatophyta</taxon>
        <taxon>Magnoliopsida</taxon>
        <taxon>eudicotyledons</taxon>
        <taxon>Gunneridae</taxon>
        <taxon>Pentapetalae</taxon>
        <taxon>rosids</taxon>
        <taxon>fabids</taxon>
        <taxon>Fabales</taxon>
        <taxon>Fabaceae</taxon>
        <taxon>Papilionoideae</taxon>
        <taxon>50 kb inversion clade</taxon>
        <taxon>NPAAA clade</taxon>
        <taxon>Hologalegina</taxon>
        <taxon>IRL clade</taxon>
        <taxon>Trifolieae</taxon>
        <taxon>Trifolium</taxon>
    </lineage>
</organism>
<feature type="transmembrane region" description="Helical" evidence="1">
    <location>
        <begin position="12"/>
        <end position="32"/>
    </location>
</feature>
<name>A0A2K3LVE5_TRIPR</name>
<keyword evidence="1" id="KW-0812">Transmembrane</keyword>
<reference evidence="2 3" key="1">
    <citation type="journal article" date="2014" name="Am. J. Bot.">
        <title>Genome assembly and annotation for red clover (Trifolium pratense; Fabaceae).</title>
        <authorList>
            <person name="Istvanek J."/>
            <person name="Jaros M."/>
            <person name="Krenek A."/>
            <person name="Repkova J."/>
        </authorList>
    </citation>
    <scope>NUCLEOTIDE SEQUENCE [LARGE SCALE GENOMIC DNA]</scope>
    <source>
        <strain evidence="3">cv. Tatra</strain>
        <tissue evidence="2">Young leaves</tissue>
    </source>
</reference>
<dbReference type="EMBL" id="ASHM01042139">
    <property type="protein sequence ID" value="PNX82506.1"/>
    <property type="molecule type" value="Genomic_DNA"/>
</dbReference>
<sequence length="90" mass="9376">AVDSGGALSNAALRITLVQFGTAVFVGFMYFGGRYSSVFHGLDFYIVVILRVIGFVFTYLAFVGSAVGGGAVDSLGWWLVLATVGGVDMG</sequence>
<comment type="caution">
    <text evidence="2">The sequence shown here is derived from an EMBL/GenBank/DDBJ whole genome shotgun (WGS) entry which is preliminary data.</text>
</comment>
<keyword evidence="1" id="KW-1133">Transmembrane helix</keyword>